<protein>
    <recommendedName>
        <fullName evidence="8">Aminotransferase class I/classII large domain-containing protein</fullName>
    </recommendedName>
</protein>
<dbReference type="Gramene" id="evm.model.01.2557">
    <property type="protein sequence ID" value="cds.evm.model.01.2557"/>
    <property type="gene ID" value="evm.TU.01.2557"/>
</dbReference>
<dbReference type="SUPFAM" id="SSF53383">
    <property type="entry name" value="PLP-dependent transferases"/>
    <property type="match status" value="1"/>
</dbReference>
<dbReference type="GO" id="GO:0004069">
    <property type="term" value="F:L-aspartate:2-oxoglutarate aminotransferase activity"/>
    <property type="evidence" value="ECO:0007669"/>
    <property type="project" value="UniProtKB-EC"/>
</dbReference>
<dbReference type="CDD" id="cd00609">
    <property type="entry name" value="AAT_like"/>
    <property type="match status" value="1"/>
</dbReference>
<evidence type="ECO:0000256" key="4">
    <source>
        <dbReference type="ARBA" id="ARBA00022576"/>
    </source>
</evidence>
<evidence type="ECO:0000256" key="2">
    <source>
        <dbReference type="ARBA" id="ARBA00007441"/>
    </source>
</evidence>
<dbReference type="Gene3D" id="3.40.640.10">
    <property type="entry name" value="Type I PLP-dependent aspartate aminotransferase-like (Major domain)"/>
    <property type="match status" value="1"/>
</dbReference>
<comment type="cofactor">
    <cofactor evidence="1">
        <name>pyridoxal 5'-phosphate</name>
        <dbReference type="ChEBI" id="CHEBI:597326"/>
    </cofactor>
</comment>
<dbReference type="GO" id="GO:0005739">
    <property type="term" value="C:mitochondrion"/>
    <property type="evidence" value="ECO:0007669"/>
    <property type="project" value="TreeGrafter"/>
</dbReference>
<accession>A0A803NLN1</accession>
<reference evidence="9" key="1">
    <citation type="submission" date="2018-11" db="EMBL/GenBank/DDBJ databases">
        <authorList>
            <person name="Grassa J C."/>
        </authorList>
    </citation>
    <scope>NUCLEOTIDE SEQUENCE [LARGE SCALE GENOMIC DNA]</scope>
</reference>
<evidence type="ECO:0000256" key="5">
    <source>
        <dbReference type="ARBA" id="ARBA00022679"/>
    </source>
</evidence>
<evidence type="ECO:0000259" key="8">
    <source>
        <dbReference type="Pfam" id="PF00155"/>
    </source>
</evidence>
<dbReference type="PANTHER" id="PTHR11879:SF44">
    <property type="entry name" value="ASPARTATE AMINOTRANSFERASE"/>
    <property type="match status" value="1"/>
</dbReference>
<keyword evidence="4" id="KW-0032">Aminotransferase</keyword>
<comment type="similarity">
    <text evidence="2">Belongs to the class-I pyridoxal-phosphate-dependent aminotransferase family.</text>
</comment>
<dbReference type="EMBL" id="UZAU01000073">
    <property type="status" value="NOT_ANNOTATED_CDS"/>
    <property type="molecule type" value="Genomic_DNA"/>
</dbReference>
<dbReference type="InterPro" id="IPR015421">
    <property type="entry name" value="PyrdxlP-dep_Trfase_major"/>
</dbReference>
<sequence>MESCVMMMSPNNGTKKKVLVCDHESSESESQLLNGESAFEHIPLVPETPTYAVMAAYSKDTNPLKLNLGSGVYRTEDGKPFVFDVVNRAEQLLLNDPCVVKEYVPITGIPEFNELSANLILGADSPAIKENRVTTVQCVAGCGALRVGAEFLAQHYTKKMVYIPKQTYSNHPNFFSTVGMAVKTYRYYDPATNGLDFQGLLEDLSFVPSGATVLFHASGHNPTGVDPTIHQWDQIRHLIRSKGLLPFFDSAYQGLVSGSLEEDAESVRLFVGDGGECLIAQTYSKIMGLYPERVGALTIVCKTAKVASNVESQLKLVIRPMYSSPPIHGASIVTTILKNRSKISRLVHTIEDAGKEKEIKGLEDQVLTFSNELKDEKEKVAALDVEKKKSYDQAINDYIYTILTSILNFDFAVFGPETVEMANAFRTMSPTKIQGVRTPFLENTAYEIT</sequence>
<dbReference type="InterPro" id="IPR004839">
    <property type="entry name" value="Aminotransferase_I/II_large"/>
</dbReference>
<dbReference type="PANTHER" id="PTHR11879">
    <property type="entry name" value="ASPARTATE AMINOTRANSFERASE"/>
    <property type="match status" value="1"/>
</dbReference>
<dbReference type="InterPro" id="IPR000796">
    <property type="entry name" value="Asp_trans"/>
</dbReference>
<proteinExistence type="inferred from homology"/>
<keyword evidence="6" id="KW-0663">Pyridoxal phosphate</keyword>
<evidence type="ECO:0000313" key="9">
    <source>
        <dbReference type="EnsemblPlants" id="cds.evm.model.01.2557"/>
    </source>
</evidence>
<dbReference type="InterPro" id="IPR015424">
    <property type="entry name" value="PyrdxlP-dep_Trfase"/>
</dbReference>
<evidence type="ECO:0000256" key="6">
    <source>
        <dbReference type="ARBA" id="ARBA00022898"/>
    </source>
</evidence>
<dbReference type="Proteomes" id="UP000596661">
    <property type="component" value="Chromosome 1"/>
</dbReference>
<dbReference type="GO" id="GO:0030170">
    <property type="term" value="F:pyridoxal phosphate binding"/>
    <property type="evidence" value="ECO:0007669"/>
    <property type="project" value="InterPro"/>
</dbReference>
<dbReference type="Pfam" id="PF00155">
    <property type="entry name" value="Aminotran_1_2"/>
    <property type="match status" value="1"/>
</dbReference>
<dbReference type="AlphaFoldDB" id="A0A803NLN1"/>
<evidence type="ECO:0000256" key="7">
    <source>
        <dbReference type="ARBA" id="ARBA00049185"/>
    </source>
</evidence>
<dbReference type="GO" id="GO:0006520">
    <property type="term" value="P:amino acid metabolic process"/>
    <property type="evidence" value="ECO:0007669"/>
    <property type="project" value="InterPro"/>
</dbReference>
<comment type="subunit">
    <text evidence="3">Homodimer.</text>
</comment>
<organism evidence="9 10">
    <name type="scientific">Cannabis sativa</name>
    <name type="common">Hemp</name>
    <name type="synonym">Marijuana</name>
    <dbReference type="NCBI Taxonomy" id="3483"/>
    <lineage>
        <taxon>Eukaryota</taxon>
        <taxon>Viridiplantae</taxon>
        <taxon>Streptophyta</taxon>
        <taxon>Embryophyta</taxon>
        <taxon>Tracheophyta</taxon>
        <taxon>Spermatophyta</taxon>
        <taxon>Magnoliopsida</taxon>
        <taxon>eudicotyledons</taxon>
        <taxon>Gunneridae</taxon>
        <taxon>Pentapetalae</taxon>
        <taxon>rosids</taxon>
        <taxon>fabids</taxon>
        <taxon>Rosales</taxon>
        <taxon>Cannabaceae</taxon>
        <taxon>Cannabis</taxon>
    </lineage>
</organism>
<dbReference type="InterPro" id="IPR015422">
    <property type="entry name" value="PyrdxlP-dep_Trfase_small"/>
</dbReference>
<name>A0A803NLN1_CANSA</name>
<feature type="domain" description="Aminotransferase class I/classII large" evidence="8">
    <location>
        <begin position="65"/>
        <end position="346"/>
    </location>
</feature>
<dbReference type="FunFam" id="3.40.640.10:FF:000052">
    <property type="entry name" value="Aspartate aminotransferase"/>
    <property type="match status" value="1"/>
</dbReference>
<reference evidence="9" key="2">
    <citation type="submission" date="2021-03" db="UniProtKB">
        <authorList>
            <consortium name="EnsemblPlants"/>
        </authorList>
    </citation>
    <scope>IDENTIFICATION</scope>
</reference>
<keyword evidence="10" id="KW-1185">Reference proteome</keyword>
<dbReference type="Gene3D" id="3.90.1150.10">
    <property type="entry name" value="Aspartate Aminotransferase, domain 1"/>
    <property type="match status" value="1"/>
</dbReference>
<dbReference type="EnsemblPlants" id="evm.model.01.2557">
    <property type="protein sequence ID" value="cds.evm.model.01.2557"/>
    <property type="gene ID" value="evm.TU.01.2557"/>
</dbReference>
<comment type="catalytic activity">
    <reaction evidence="7">
        <text>L-aspartate + 2-oxoglutarate = oxaloacetate + L-glutamate</text>
        <dbReference type="Rhea" id="RHEA:21824"/>
        <dbReference type="ChEBI" id="CHEBI:16452"/>
        <dbReference type="ChEBI" id="CHEBI:16810"/>
        <dbReference type="ChEBI" id="CHEBI:29985"/>
        <dbReference type="ChEBI" id="CHEBI:29991"/>
        <dbReference type="EC" id="2.6.1.1"/>
    </reaction>
</comment>
<dbReference type="PRINTS" id="PR00799">
    <property type="entry name" value="TRANSAMINASE"/>
</dbReference>
<evidence type="ECO:0000256" key="1">
    <source>
        <dbReference type="ARBA" id="ARBA00001933"/>
    </source>
</evidence>
<evidence type="ECO:0000313" key="10">
    <source>
        <dbReference type="Proteomes" id="UP000596661"/>
    </source>
</evidence>
<evidence type="ECO:0000256" key="3">
    <source>
        <dbReference type="ARBA" id="ARBA00011738"/>
    </source>
</evidence>
<keyword evidence="5" id="KW-0808">Transferase</keyword>